<reference evidence="16" key="2">
    <citation type="submission" date="2025-08" db="UniProtKB">
        <authorList>
            <consortium name="Ensembl"/>
        </authorList>
    </citation>
    <scope>IDENTIFICATION</scope>
</reference>
<evidence type="ECO:0000313" key="17">
    <source>
        <dbReference type="Proteomes" id="UP000233100"/>
    </source>
</evidence>
<dbReference type="PROSITE" id="PS50103">
    <property type="entry name" value="ZF_C3H1"/>
    <property type="match status" value="1"/>
</dbReference>
<keyword evidence="5 11" id="KW-0479">Metal-binding</keyword>
<feature type="compositionally biased region" description="Basic residues" evidence="12">
    <location>
        <begin position="235"/>
        <end position="247"/>
    </location>
</feature>
<comment type="similarity">
    <text evidence="10">Belongs to the ARTD/PARP family.</text>
</comment>
<evidence type="ECO:0000259" key="15">
    <source>
        <dbReference type="PROSITE" id="PS51059"/>
    </source>
</evidence>
<dbReference type="GO" id="GO:0005634">
    <property type="term" value="C:nucleus"/>
    <property type="evidence" value="ECO:0007669"/>
    <property type="project" value="UniProtKB-SubCell"/>
</dbReference>
<dbReference type="PROSITE" id="PS51059">
    <property type="entry name" value="PARP_CATALYTIC"/>
    <property type="match status" value="1"/>
</dbReference>
<comment type="subcellular location">
    <subcellularLocation>
        <location evidence="2">Cytoplasm</location>
    </subcellularLocation>
    <subcellularLocation>
        <location evidence="1">Nucleus</location>
    </subcellularLocation>
</comment>
<dbReference type="GO" id="GO:0005829">
    <property type="term" value="C:cytosol"/>
    <property type="evidence" value="ECO:0007669"/>
    <property type="project" value="Ensembl"/>
</dbReference>
<feature type="domain" description="C3H1-type" evidence="13">
    <location>
        <begin position="173"/>
        <end position="194"/>
    </location>
</feature>
<evidence type="ECO:0000259" key="14">
    <source>
        <dbReference type="PROSITE" id="PS50918"/>
    </source>
</evidence>
<keyword evidence="17" id="KW-1185">Reference proteome</keyword>
<dbReference type="Pfam" id="PF18606">
    <property type="entry name" value="HTH_53"/>
    <property type="match status" value="1"/>
</dbReference>
<dbReference type="PANTHER" id="PTHR45740">
    <property type="entry name" value="POLY [ADP-RIBOSE] POLYMERASE"/>
    <property type="match status" value="1"/>
</dbReference>
<keyword evidence="4" id="KW-0597">Phosphoprotein</keyword>
<dbReference type="GO" id="GO:1990404">
    <property type="term" value="F:NAD+-protein mono-ADP-ribosyltransferase activity"/>
    <property type="evidence" value="ECO:0007669"/>
    <property type="project" value="TreeGrafter"/>
</dbReference>
<feature type="compositionally biased region" description="Polar residues" evidence="12">
    <location>
        <begin position="1001"/>
        <end position="1012"/>
    </location>
</feature>
<dbReference type="PANTHER" id="PTHR45740:SF8">
    <property type="entry name" value="ZINC FINGER CCCH-TYPE ANTIVIRAL PROTEIN 1"/>
    <property type="match status" value="1"/>
</dbReference>
<keyword evidence="3" id="KW-0963">Cytoplasm</keyword>
<reference evidence="16 17" key="1">
    <citation type="submission" date="2013-03" db="EMBL/GenBank/DDBJ databases">
        <authorList>
            <person name="Warren W."/>
            <person name="Wilson R.K."/>
        </authorList>
    </citation>
    <scope>NUCLEOTIDE SEQUENCE</scope>
</reference>
<dbReference type="GO" id="GO:0009615">
    <property type="term" value="P:response to virus"/>
    <property type="evidence" value="ECO:0007669"/>
    <property type="project" value="Ensembl"/>
</dbReference>
<evidence type="ECO:0000259" key="13">
    <source>
        <dbReference type="PROSITE" id="PS50103"/>
    </source>
</evidence>
<dbReference type="SMART" id="SM00356">
    <property type="entry name" value="ZnF_C3H1"/>
    <property type="match status" value="4"/>
</dbReference>
<dbReference type="InterPro" id="IPR041360">
    <property type="entry name" value="ZAP_HTH"/>
</dbReference>
<keyword evidence="8 11" id="KW-0862">Zinc</keyword>
<feature type="region of interest" description="Disordered" evidence="12">
    <location>
        <begin position="412"/>
        <end position="481"/>
    </location>
</feature>
<evidence type="ECO:0000256" key="2">
    <source>
        <dbReference type="ARBA" id="ARBA00004496"/>
    </source>
</evidence>
<dbReference type="InterPro" id="IPR012317">
    <property type="entry name" value="Poly(ADP-ribose)pol_cat_dom"/>
</dbReference>
<dbReference type="GO" id="GO:0061014">
    <property type="term" value="P:positive regulation of mRNA catabolic process"/>
    <property type="evidence" value="ECO:0007669"/>
    <property type="project" value="Ensembl"/>
</dbReference>
<dbReference type="FunFam" id="3.30.720.50:FF:000007">
    <property type="entry name" value="CCCH-type zinc finger antiviral protein"/>
    <property type="match status" value="1"/>
</dbReference>
<dbReference type="Pfam" id="PF02825">
    <property type="entry name" value="WWE"/>
    <property type="match status" value="1"/>
</dbReference>
<feature type="region of interest" description="Disordered" evidence="12">
    <location>
        <begin position="221"/>
        <end position="251"/>
    </location>
</feature>
<feature type="compositionally biased region" description="Polar residues" evidence="12">
    <location>
        <begin position="412"/>
        <end position="462"/>
    </location>
</feature>
<feature type="domain" description="WWE" evidence="14">
    <location>
        <begin position="594"/>
        <end position="681"/>
    </location>
</feature>
<gene>
    <name evidence="16" type="primary">ZC3HAV1</name>
</gene>
<evidence type="ECO:0000256" key="1">
    <source>
        <dbReference type="ARBA" id="ARBA00004123"/>
    </source>
</evidence>
<dbReference type="AlphaFoldDB" id="A0A7N9IA51"/>
<evidence type="ECO:0000256" key="8">
    <source>
        <dbReference type="ARBA" id="ARBA00022833"/>
    </source>
</evidence>
<evidence type="ECO:0000256" key="7">
    <source>
        <dbReference type="ARBA" id="ARBA00022771"/>
    </source>
</evidence>
<evidence type="ECO:0000313" key="16">
    <source>
        <dbReference type="Ensembl" id="ENSMFAP00000047734.1"/>
    </source>
</evidence>
<reference evidence="16" key="3">
    <citation type="submission" date="2025-09" db="UniProtKB">
        <authorList>
            <consortium name="Ensembl"/>
        </authorList>
    </citation>
    <scope>IDENTIFICATION</scope>
</reference>
<dbReference type="Bgee" id="ENSMFAG00000001484">
    <property type="expression patterns" value="Expressed in lymph node and 11 other cell types or tissues"/>
</dbReference>
<protein>
    <submittedName>
        <fullName evidence="16">Zinc finger CCCH-type containing, antiviral 1</fullName>
    </submittedName>
</protein>
<feature type="compositionally biased region" description="Polar residues" evidence="12">
    <location>
        <begin position="344"/>
        <end position="369"/>
    </location>
</feature>
<keyword evidence="9" id="KW-0539">Nucleus</keyword>
<dbReference type="Proteomes" id="UP000233100">
    <property type="component" value="Chromosome 3"/>
</dbReference>
<evidence type="ECO:0000256" key="3">
    <source>
        <dbReference type="ARBA" id="ARBA00022490"/>
    </source>
</evidence>
<dbReference type="Pfam" id="PF23466">
    <property type="entry name" value="WWE_4"/>
    <property type="match status" value="1"/>
</dbReference>
<dbReference type="Pfam" id="PF00644">
    <property type="entry name" value="PARP"/>
    <property type="match status" value="1"/>
</dbReference>
<name>A0A7N9IA51_MACFA</name>
<proteinExistence type="inferred from homology"/>
<dbReference type="Gene3D" id="3.30.720.50">
    <property type="match status" value="1"/>
</dbReference>
<evidence type="ECO:0000256" key="4">
    <source>
        <dbReference type="ARBA" id="ARBA00022553"/>
    </source>
</evidence>
<dbReference type="InterPro" id="IPR004170">
    <property type="entry name" value="WWE_dom"/>
</dbReference>
<accession>A0A7N9IA51</accession>
<feature type="region of interest" description="Disordered" evidence="12">
    <location>
        <begin position="1001"/>
        <end position="1047"/>
    </location>
</feature>
<dbReference type="Ensembl" id="ENSMFAT00000077685.1">
    <property type="protein sequence ID" value="ENSMFAP00000047734.1"/>
    <property type="gene ID" value="ENSMFAG00000001484.2"/>
</dbReference>
<dbReference type="InterPro" id="IPR040954">
    <property type="entry name" value="Znf-CCCH_8"/>
</dbReference>
<dbReference type="FunFam" id="1.10.10.10:FF:000428">
    <property type="entry name" value="Zinc finger CCCH-type containing, antiviral 1"/>
    <property type="match status" value="1"/>
</dbReference>
<dbReference type="InterPro" id="IPR037197">
    <property type="entry name" value="WWE_dom_sf"/>
</dbReference>
<evidence type="ECO:0000256" key="11">
    <source>
        <dbReference type="PROSITE-ProRule" id="PRU00723"/>
    </source>
</evidence>
<dbReference type="SUPFAM" id="SSF117839">
    <property type="entry name" value="WWE domain"/>
    <property type="match status" value="1"/>
</dbReference>
<dbReference type="GO" id="GO:0003950">
    <property type="term" value="F:NAD+ poly-ADP-ribosyltransferase activity"/>
    <property type="evidence" value="ECO:0007669"/>
    <property type="project" value="InterPro"/>
</dbReference>
<dbReference type="CDD" id="cd01439">
    <property type="entry name" value="TCCD_inducible_PARP_like"/>
    <property type="match status" value="1"/>
</dbReference>
<keyword evidence="7 11" id="KW-0863">Zinc-finger</keyword>
<evidence type="ECO:0000256" key="5">
    <source>
        <dbReference type="ARBA" id="ARBA00022723"/>
    </source>
</evidence>
<feature type="region of interest" description="Disordered" evidence="12">
    <location>
        <begin position="264"/>
        <end position="323"/>
    </location>
</feature>
<dbReference type="SUPFAM" id="SSF56399">
    <property type="entry name" value="ADP-ribosylation"/>
    <property type="match status" value="1"/>
</dbReference>
<feature type="compositionally biased region" description="Polar residues" evidence="12">
    <location>
        <begin position="264"/>
        <end position="274"/>
    </location>
</feature>
<evidence type="ECO:0000256" key="6">
    <source>
        <dbReference type="ARBA" id="ARBA00022737"/>
    </source>
</evidence>
<evidence type="ECO:0000256" key="12">
    <source>
        <dbReference type="SAM" id="MobiDB-lite"/>
    </source>
</evidence>
<dbReference type="PROSITE" id="PS50918">
    <property type="entry name" value="WWE"/>
    <property type="match status" value="1"/>
</dbReference>
<feature type="compositionally biased region" description="Low complexity" evidence="12">
    <location>
        <begin position="1020"/>
        <end position="1032"/>
    </location>
</feature>
<dbReference type="Gene3D" id="3.90.228.10">
    <property type="match status" value="1"/>
</dbReference>
<feature type="compositionally biased region" description="Polar residues" evidence="12">
    <location>
        <begin position="309"/>
        <end position="323"/>
    </location>
</feature>
<dbReference type="GeneTree" id="ENSGT00940000162001"/>
<dbReference type="InterPro" id="IPR057602">
    <property type="entry name" value="Zfn-CCCH_PARP12"/>
</dbReference>
<sequence>MADPEVCCFITKILCAHGGRMALDALLEEIALSEPQLCEVLQVAGPDRFVVLETSGEAGITRSVVATTRARVCRRKYCQRPCDNLHLCKLNLLGRCNYSQSERNLCKYSHEVLSEENFRVLKNHELSGLNKEELAVLLLQSDPFFMPEICKNYKGEGRQQICNQQPPCSRLHICDHFTRGNCRFPNCLRSHNLMDRKVLAIMREHGLNPDVVQNIQDICNSKHMQKNPPGPRAPSSHRRNMAYRARSKSRDRFFQGSQEFLASASASAERSCTPSPDPSSHRASLEDTPVDDLTHKFTYLGSQDRTRPPSGSSKATDLGGTSQAGASRRFLENGSQEDLLPGNPGNTYLASNSTPAPKWKSPTSWTNDQGARRKTVFPPTLPAALSSLGSLQTPEAVTTRKGAGLLSSDYRNINGKSGTQDVQPGPLFNNNADGVATDTTSTRSLNYKSTSSSQREISTPRTQDAGPASRDVQATGRITDDAGPRVALVNDSLSDVTSTTSSRVDDHGSKEICLDHLYKGCPFNGSCSKVHFHLPYRWQMFIGETWTDFKPMEMIEEAYSDPRIHVCSVGSYTINFREMSCDFIPIRRLSTPSSVTKPANSVFTTKWIWYWKNESGTWIQYGEEKDNQKSSNIDSLYLESLYQSCPRGVVQFQAGSRNYELSFQGMIQTNKASKTQKDVIRRPKFVSQWDVQQMKRGPDRQPAQTSSVSLTATFLPQEDLCFLSSNKYKLSEIHHLHPEYVKVSEHFKASMKNFKIEKIKKIENLELLDKFTRKKSQMKEEGSLLFYATSRAYVESICANNFDWARHETHETKYGKGSYFAKDAIYSHKNCPYDAKNIVMFVARVLVGNFIEGNVSYMSPPQPYNSCVDTRSTCTLSHDIHTPVNMQVLKNHGLFGLNEAQLRILLLQNDPCLLPEVCLLYNKGEALYGYCNLKDKCNKFHVCKSFVKGECKLQTCKRSHQLIHAASLKLLQDQGLNIPSVVNFQIISTYKHMKLHKMLENTDNSSPSTEHSQGLEKQGVHAAGAAEAGPLASVPAQSAKKPCPGKP</sequence>
<evidence type="ECO:0000256" key="10">
    <source>
        <dbReference type="ARBA" id="ARBA00024347"/>
    </source>
</evidence>
<dbReference type="GO" id="GO:0045071">
    <property type="term" value="P:negative regulation of viral genome replication"/>
    <property type="evidence" value="ECO:0007669"/>
    <property type="project" value="Ensembl"/>
</dbReference>
<dbReference type="Pfam" id="PF18633">
    <property type="entry name" value="zf-CCCH_8"/>
    <property type="match status" value="1"/>
</dbReference>
<feature type="domain" description="PARP catalytic" evidence="15">
    <location>
        <begin position="716"/>
        <end position="926"/>
    </location>
</feature>
<keyword evidence="6" id="KW-0677">Repeat</keyword>
<dbReference type="InterPro" id="IPR051712">
    <property type="entry name" value="ARTD-AVP"/>
</dbReference>
<dbReference type="Gene3D" id="1.10.10.10">
    <property type="entry name" value="Winged helix-like DNA-binding domain superfamily/Winged helix DNA-binding domain"/>
    <property type="match status" value="1"/>
</dbReference>
<evidence type="ECO:0000256" key="9">
    <source>
        <dbReference type="ARBA" id="ARBA00023242"/>
    </source>
</evidence>
<dbReference type="InterPro" id="IPR000571">
    <property type="entry name" value="Znf_CCCH"/>
</dbReference>
<feature type="region of interest" description="Disordered" evidence="12">
    <location>
        <begin position="335"/>
        <end position="374"/>
    </location>
</feature>
<dbReference type="InterPro" id="IPR036388">
    <property type="entry name" value="WH-like_DNA-bd_sf"/>
</dbReference>
<dbReference type="Pfam" id="PF25261">
    <property type="entry name" value="zf-CCCH_PARP12"/>
    <property type="match status" value="1"/>
</dbReference>
<organism evidence="16 17">
    <name type="scientific">Macaca fascicularis</name>
    <name type="common">Crab-eating macaque</name>
    <name type="synonym">Cynomolgus monkey</name>
    <dbReference type="NCBI Taxonomy" id="9541"/>
    <lineage>
        <taxon>Eukaryota</taxon>
        <taxon>Metazoa</taxon>
        <taxon>Chordata</taxon>
        <taxon>Craniata</taxon>
        <taxon>Vertebrata</taxon>
        <taxon>Euteleostomi</taxon>
        <taxon>Mammalia</taxon>
        <taxon>Eutheria</taxon>
        <taxon>Euarchontoglires</taxon>
        <taxon>Primates</taxon>
        <taxon>Haplorrhini</taxon>
        <taxon>Catarrhini</taxon>
        <taxon>Cercopithecidae</taxon>
        <taxon>Cercopithecinae</taxon>
        <taxon>Macaca</taxon>
    </lineage>
</organism>
<dbReference type="GO" id="GO:0008270">
    <property type="term" value="F:zinc ion binding"/>
    <property type="evidence" value="ECO:0007669"/>
    <property type="project" value="UniProtKB-KW"/>
</dbReference>
<feature type="zinc finger region" description="C3H1-type" evidence="11">
    <location>
        <begin position="173"/>
        <end position="194"/>
    </location>
</feature>